<name>A0A395LX99_9BACT</name>
<dbReference type="PANTHER" id="PTHR34824">
    <property type="entry name" value="HEAT-INDUCIBLE TRANSCRIPTION REPRESSOR HRCA"/>
    <property type="match status" value="1"/>
</dbReference>
<dbReference type="InterPro" id="IPR023120">
    <property type="entry name" value="WHTH_transcript_rep_HrcA_IDD"/>
</dbReference>
<evidence type="ECO:0000256" key="5">
    <source>
        <dbReference type="HAMAP-Rule" id="MF_00081"/>
    </source>
</evidence>
<dbReference type="HAMAP" id="MF_00081">
    <property type="entry name" value="HrcA"/>
    <property type="match status" value="1"/>
</dbReference>
<evidence type="ECO:0000259" key="6">
    <source>
        <dbReference type="Pfam" id="PF01628"/>
    </source>
</evidence>
<comment type="similarity">
    <text evidence="5">Belongs to the HrcA family.</text>
</comment>
<dbReference type="Proteomes" id="UP000266389">
    <property type="component" value="Unassembled WGS sequence"/>
</dbReference>
<keyword evidence="1 5" id="KW-0678">Repressor</keyword>
<evidence type="ECO:0000313" key="7">
    <source>
        <dbReference type="EMBL" id="RFM23209.1"/>
    </source>
</evidence>
<dbReference type="SUPFAM" id="SSF46785">
    <property type="entry name" value="Winged helix' DNA-binding domain"/>
    <property type="match status" value="1"/>
</dbReference>
<keyword evidence="2 5" id="KW-0805">Transcription regulation</keyword>
<comment type="caution">
    <text evidence="7">The sequence shown here is derived from an EMBL/GenBank/DDBJ whole genome shotgun (WGS) entry which is preliminary data.</text>
</comment>
<dbReference type="AlphaFoldDB" id="A0A395LX99"/>
<dbReference type="Gene3D" id="1.10.10.10">
    <property type="entry name" value="Winged helix-like DNA-binding domain superfamily/Winged helix DNA-binding domain"/>
    <property type="match status" value="1"/>
</dbReference>
<evidence type="ECO:0000256" key="3">
    <source>
        <dbReference type="ARBA" id="ARBA00023016"/>
    </source>
</evidence>
<reference evidence="7 8" key="1">
    <citation type="journal article" date="2011" name="ISME J.">
        <title>Community ecology of hot spring cyanobacterial mats: predominant populations and their functional potential.</title>
        <authorList>
            <person name="Klatt C.G."/>
            <person name="Wood J.M."/>
            <person name="Rusch D.B."/>
            <person name="Bateson M.M."/>
            <person name="Hamamura N."/>
            <person name="Heidelberg J.F."/>
            <person name="Grossman A.R."/>
            <person name="Bhaya D."/>
            <person name="Cohan F.M."/>
            <person name="Kuhl M."/>
            <person name="Bryant D.A."/>
            <person name="Ward D.M."/>
        </authorList>
    </citation>
    <scope>NUCLEOTIDE SEQUENCE [LARGE SCALE GENOMIC DNA]</scope>
    <source>
        <strain evidence="7">OS</strain>
    </source>
</reference>
<dbReference type="EMBL" id="PHFL01000068">
    <property type="protein sequence ID" value="RFM23209.1"/>
    <property type="molecule type" value="Genomic_DNA"/>
</dbReference>
<proteinExistence type="inferred from homology"/>
<dbReference type="InterPro" id="IPR036390">
    <property type="entry name" value="WH_DNA-bd_sf"/>
</dbReference>
<dbReference type="NCBIfam" id="TIGR00331">
    <property type="entry name" value="hrcA"/>
    <property type="match status" value="1"/>
</dbReference>
<dbReference type="Gene3D" id="3.30.450.40">
    <property type="match status" value="1"/>
</dbReference>
<dbReference type="Gene3D" id="3.30.390.60">
    <property type="entry name" value="Heat-inducible transcription repressor hrca homolog, domain 3"/>
    <property type="match status" value="1"/>
</dbReference>
<keyword evidence="4 5" id="KW-0804">Transcription</keyword>
<dbReference type="InterPro" id="IPR029016">
    <property type="entry name" value="GAF-like_dom_sf"/>
</dbReference>
<organism evidence="7 8">
    <name type="scientific">Candidatus Thermochlorobacter aerophilus</name>
    <dbReference type="NCBI Taxonomy" id="1868324"/>
    <lineage>
        <taxon>Bacteria</taxon>
        <taxon>Pseudomonadati</taxon>
        <taxon>Chlorobiota</taxon>
        <taxon>Chlorobiia</taxon>
        <taxon>Chlorobiales</taxon>
        <taxon>Candidatus Thermochlorobacteriaceae</taxon>
        <taxon>Candidatus Thermochlorobacter</taxon>
    </lineage>
</organism>
<dbReference type="InterPro" id="IPR036388">
    <property type="entry name" value="WH-like_DNA-bd_sf"/>
</dbReference>
<dbReference type="GO" id="GO:0003677">
    <property type="term" value="F:DNA binding"/>
    <property type="evidence" value="ECO:0007669"/>
    <property type="project" value="InterPro"/>
</dbReference>
<dbReference type="PIRSF" id="PIRSF005485">
    <property type="entry name" value="HrcA"/>
    <property type="match status" value="1"/>
</dbReference>
<dbReference type="PANTHER" id="PTHR34824:SF1">
    <property type="entry name" value="HEAT-INDUCIBLE TRANSCRIPTION REPRESSOR HRCA"/>
    <property type="match status" value="1"/>
</dbReference>
<dbReference type="GO" id="GO:0045892">
    <property type="term" value="P:negative regulation of DNA-templated transcription"/>
    <property type="evidence" value="ECO:0007669"/>
    <property type="project" value="UniProtKB-UniRule"/>
</dbReference>
<evidence type="ECO:0000256" key="2">
    <source>
        <dbReference type="ARBA" id="ARBA00023015"/>
    </source>
</evidence>
<evidence type="ECO:0000313" key="8">
    <source>
        <dbReference type="Proteomes" id="UP000266389"/>
    </source>
</evidence>
<dbReference type="SUPFAM" id="SSF55781">
    <property type="entry name" value="GAF domain-like"/>
    <property type="match status" value="1"/>
</dbReference>
<evidence type="ECO:0000256" key="4">
    <source>
        <dbReference type="ARBA" id="ARBA00023163"/>
    </source>
</evidence>
<keyword evidence="3 5" id="KW-0346">Stress response</keyword>
<evidence type="ECO:0000256" key="1">
    <source>
        <dbReference type="ARBA" id="ARBA00022491"/>
    </source>
</evidence>
<accession>A0A395LX99</accession>
<gene>
    <name evidence="5 7" type="primary">hrcA</name>
    <name evidence="7" type="ORF">D0433_12045</name>
</gene>
<dbReference type="InterPro" id="IPR021153">
    <property type="entry name" value="HrcA_C"/>
</dbReference>
<comment type="function">
    <text evidence="5">Negative regulator of class I heat shock genes (grpE-dnaK-dnaJ and groELS operons). Prevents heat-shock induction of these operons.</text>
</comment>
<sequence>MTRELTEREKEVLGLIIQNYILTATPVGSRFLSKRSDLGLSDATIRNVMADLEEEGYITHPHASAGRVPTDKGYRLYVSSMMRVGTLSQVERAKIDQNIEQILAVAQDSDDIWRESSKILGRLSRQIGVVLSPKLSQGIFEKLEIVPLSSNKIMVVISIQSGLIKTIVLEAHCDVPRSKLDALAQTLNERLSGLTLTEIHHSFSERVADCADDTGLIRVFIDSAERLFESQPDTDRLHVAGTENILAYPEFEKREKLRGIIELIENENVIVHLIEEAGSAENTSAVEGVSIRIGAENQDSKMKDCSIITAKYTVGNAVGTVGVIGPTRMDYSKIVRVIDYMAKRLSAAFSQT</sequence>
<dbReference type="Pfam" id="PF01628">
    <property type="entry name" value="HrcA"/>
    <property type="match status" value="1"/>
</dbReference>
<dbReference type="InterPro" id="IPR002571">
    <property type="entry name" value="HrcA"/>
</dbReference>
<feature type="domain" description="Heat-inducible transcription repressor HrcA C-terminal" evidence="6">
    <location>
        <begin position="110"/>
        <end position="335"/>
    </location>
</feature>
<protein>
    <recommendedName>
        <fullName evidence="5">Heat-inducible transcription repressor HrcA</fullName>
    </recommendedName>
</protein>